<dbReference type="InterPro" id="IPR020945">
    <property type="entry name" value="DMSO/NO3_reduct_chaperone"/>
</dbReference>
<dbReference type="AlphaFoldDB" id="A0A1E3XCC2"/>
<protein>
    <recommendedName>
        <fullName evidence="4">Chaperone protein TorD</fullName>
    </recommendedName>
</protein>
<dbReference type="SUPFAM" id="SSF89155">
    <property type="entry name" value="TorD-like"/>
    <property type="match status" value="1"/>
</dbReference>
<dbReference type="Pfam" id="PF02613">
    <property type="entry name" value="Nitrate_red_del"/>
    <property type="match status" value="1"/>
</dbReference>
<dbReference type="Gene3D" id="1.10.3480.10">
    <property type="entry name" value="TorD-like"/>
    <property type="match status" value="1"/>
</dbReference>
<dbReference type="PANTHER" id="PTHR34227">
    <property type="entry name" value="CHAPERONE PROTEIN YCDY"/>
    <property type="match status" value="1"/>
</dbReference>
<proteinExistence type="predicted"/>
<comment type="caution">
    <text evidence="2">The sequence shown here is derived from an EMBL/GenBank/DDBJ whole genome shotgun (WGS) entry which is preliminary data.</text>
</comment>
<dbReference type="InterPro" id="IPR050289">
    <property type="entry name" value="TorD/DmsD_chaperones"/>
</dbReference>
<dbReference type="EMBL" id="MAYW01000033">
    <property type="protein sequence ID" value="ODS33276.1"/>
    <property type="molecule type" value="Genomic_DNA"/>
</dbReference>
<evidence type="ECO:0000313" key="3">
    <source>
        <dbReference type="Proteomes" id="UP000094056"/>
    </source>
</evidence>
<keyword evidence="1" id="KW-0143">Chaperone</keyword>
<dbReference type="Proteomes" id="UP000094056">
    <property type="component" value="Unassembled WGS sequence"/>
</dbReference>
<evidence type="ECO:0000256" key="1">
    <source>
        <dbReference type="ARBA" id="ARBA00023186"/>
    </source>
</evidence>
<dbReference type="InterPro" id="IPR036411">
    <property type="entry name" value="TorD-like_sf"/>
</dbReference>
<gene>
    <name evidence="2" type="ORF">SCARUB_01597</name>
</gene>
<accession>A0A1E3XCC2</accession>
<organism evidence="2 3">
    <name type="scientific">Candidatus Scalindua rubra</name>
    <dbReference type="NCBI Taxonomy" id="1872076"/>
    <lineage>
        <taxon>Bacteria</taxon>
        <taxon>Pseudomonadati</taxon>
        <taxon>Planctomycetota</taxon>
        <taxon>Candidatus Brocadiia</taxon>
        <taxon>Candidatus Brocadiales</taxon>
        <taxon>Candidatus Scalinduaceae</taxon>
        <taxon>Candidatus Scalindua</taxon>
    </lineage>
</organism>
<sequence>MKREMNAIAEHRSNSYGFLSIVYLQEPNKEFIKSLRESNILDVLNESGLHFDEQITNDVSDKFHNDLVLEYTRLFIGPGKHISPYESVYRDNEDALWSETTVEVKKFIESLGLEYSSNWSGLPDHIGVELEFMQRLTCREKEAWEQKDKKTAIRCMEFEKKFIDEHLSQWVPIFCDKLKKESRVAFYREMAELTRQFIDFDSKLIDKNLAIITT</sequence>
<dbReference type="PANTHER" id="PTHR34227:SF1">
    <property type="entry name" value="DIMETHYL SULFOXIDE REDUCTASE CHAPERONE-RELATED"/>
    <property type="match status" value="1"/>
</dbReference>
<evidence type="ECO:0000313" key="2">
    <source>
        <dbReference type="EMBL" id="ODS33276.1"/>
    </source>
</evidence>
<reference evidence="2 3" key="1">
    <citation type="submission" date="2016-07" db="EMBL/GenBank/DDBJ databases">
        <title>Draft genome of Scalindua rubra, obtained from a brine-seawater interface in the Red Sea, sheds light on salt adaptation in anammox bacteria.</title>
        <authorList>
            <person name="Speth D.R."/>
            <person name="Lagkouvardos I."/>
            <person name="Wang Y."/>
            <person name="Qian P.-Y."/>
            <person name="Dutilh B.E."/>
            <person name="Jetten M.S."/>
        </authorList>
    </citation>
    <scope>NUCLEOTIDE SEQUENCE [LARGE SCALE GENOMIC DNA]</scope>
    <source>
        <strain evidence="2">BSI-1</strain>
    </source>
</reference>
<name>A0A1E3XCC2_9BACT</name>
<evidence type="ECO:0008006" key="4">
    <source>
        <dbReference type="Google" id="ProtNLM"/>
    </source>
</evidence>